<keyword evidence="2" id="KW-1185">Reference proteome</keyword>
<dbReference type="InterPro" id="IPR026002">
    <property type="entry name" value="ATC_hydrolase-like"/>
</dbReference>
<dbReference type="EMBL" id="JAMTCK010000003">
    <property type="protein sequence ID" value="MCP2164779.1"/>
    <property type="molecule type" value="Genomic_DNA"/>
</dbReference>
<accession>A0AAE3KFU3</accession>
<keyword evidence="1" id="KW-0378">Hydrolase</keyword>
<reference evidence="1" key="1">
    <citation type="submission" date="2022-06" db="EMBL/GenBank/DDBJ databases">
        <title>Genomic Encyclopedia of Archaeal and Bacterial Type Strains, Phase II (KMG-II): from individual species to whole genera.</title>
        <authorList>
            <person name="Goeker M."/>
        </authorList>
    </citation>
    <scope>NUCLEOTIDE SEQUENCE</scope>
    <source>
        <strain evidence="1">DSM 43935</strain>
    </source>
</reference>
<organism evidence="1 2">
    <name type="scientific">Goodfellowiella coeruleoviolacea</name>
    <dbReference type="NCBI Taxonomy" id="334858"/>
    <lineage>
        <taxon>Bacteria</taxon>
        <taxon>Bacillati</taxon>
        <taxon>Actinomycetota</taxon>
        <taxon>Actinomycetes</taxon>
        <taxon>Pseudonocardiales</taxon>
        <taxon>Pseudonocardiaceae</taxon>
        <taxon>Goodfellowiella</taxon>
    </lineage>
</organism>
<name>A0AAE3KFU3_9PSEU</name>
<dbReference type="RefSeq" id="WP_253768862.1">
    <property type="nucleotide sequence ID" value="NZ_JAMTCK010000003.1"/>
</dbReference>
<dbReference type="AlphaFoldDB" id="A0AAE3KFU3"/>
<protein>
    <submittedName>
        <fullName evidence="1">L-2-amino-thiazoline-4-carboxylic acid hydrolase</fullName>
    </submittedName>
</protein>
<dbReference type="GO" id="GO:0016787">
    <property type="term" value="F:hydrolase activity"/>
    <property type="evidence" value="ECO:0007669"/>
    <property type="project" value="UniProtKB-KW"/>
</dbReference>
<comment type="caution">
    <text evidence="1">The sequence shown here is derived from an EMBL/GenBank/DDBJ whole genome shotgun (WGS) entry which is preliminary data.</text>
</comment>
<proteinExistence type="predicted"/>
<sequence length="247" mass="27299">MDNVIDPRAIVAERENQAILDAFVDRLRHDLAEQHPDVDFAALLVAVRLRAERIERDCEQLAVDELGALTVRLTAFVAATYRVLCEQSTDTPGEPLGEPLGGRLTAAEAEPLVSAAFLEPMREPVRQGTRAALDTAEDPFAVMVSVAKQREHGYFGGAFTFVRSADDDQRYHTDVHRCGYLAVLTAGGAAELGPVFCRFDAAWIDAIDPERHGFRFDRPTTLALGGRSCPFHFTRVRQAHQPDRTAE</sequence>
<dbReference type="Pfam" id="PF14196">
    <property type="entry name" value="ATC_hydrolase"/>
    <property type="match status" value="1"/>
</dbReference>
<gene>
    <name evidence="1" type="ORF">LX83_001619</name>
</gene>
<evidence type="ECO:0000313" key="1">
    <source>
        <dbReference type="EMBL" id="MCP2164779.1"/>
    </source>
</evidence>
<dbReference type="Proteomes" id="UP001206128">
    <property type="component" value="Unassembled WGS sequence"/>
</dbReference>
<evidence type="ECO:0000313" key="2">
    <source>
        <dbReference type="Proteomes" id="UP001206128"/>
    </source>
</evidence>